<protein>
    <submittedName>
        <fullName evidence="1">Uncharacterized protein</fullName>
    </submittedName>
</protein>
<dbReference type="InterPro" id="IPR012296">
    <property type="entry name" value="Nuclease_put_TT1808"/>
</dbReference>
<dbReference type="AlphaFoldDB" id="A0A174FAY1"/>
<gene>
    <name evidence="1" type="ORF">ERS852408_02194</name>
</gene>
<dbReference type="Gene3D" id="3.90.1570.10">
    <property type="entry name" value="tt1808, chain A"/>
    <property type="match status" value="1"/>
</dbReference>
<dbReference type="SUPFAM" id="SSF52980">
    <property type="entry name" value="Restriction endonuclease-like"/>
    <property type="match status" value="1"/>
</dbReference>
<dbReference type="EMBL" id="CYYM01000014">
    <property type="protein sequence ID" value="CUO45315.1"/>
    <property type="molecule type" value="Genomic_DNA"/>
</dbReference>
<dbReference type="Proteomes" id="UP000095380">
    <property type="component" value="Unassembled WGS sequence"/>
</dbReference>
<evidence type="ECO:0000313" key="1">
    <source>
        <dbReference type="EMBL" id="CUO45315.1"/>
    </source>
</evidence>
<sequence>MTYSEIRELEKVFVKADKNKAAEALGAYQVKKQGEYTLEDYYALPDDQRYELIDGVLYDMAAPAVTHQEMVFEIEDVKNQKVIVYDLGDDFGENMLYY</sequence>
<dbReference type="RefSeq" id="WP_055195202.1">
    <property type="nucleotide sequence ID" value="NZ_CYYM01000014.1"/>
</dbReference>
<dbReference type="InterPro" id="IPR011335">
    <property type="entry name" value="Restrct_endonuc-II-like"/>
</dbReference>
<organism evidence="1 2">
    <name type="scientific">Dorea longicatena</name>
    <dbReference type="NCBI Taxonomy" id="88431"/>
    <lineage>
        <taxon>Bacteria</taxon>
        <taxon>Bacillati</taxon>
        <taxon>Bacillota</taxon>
        <taxon>Clostridia</taxon>
        <taxon>Lachnospirales</taxon>
        <taxon>Lachnospiraceae</taxon>
        <taxon>Dorea</taxon>
    </lineage>
</organism>
<reference evidence="1 2" key="1">
    <citation type="submission" date="2015-09" db="EMBL/GenBank/DDBJ databases">
        <authorList>
            <consortium name="Pathogen Informatics"/>
        </authorList>
    </citation>
    <scope>NUCLEOTIDE SEQUENCE [LARGE SCALE GENOMIC DNA]</scope>
    <source>
        <strain evidence="1 2">2789STDY5608851</strain>
    </source>
</reference>
<accession>A0A174FAY1</accession>
<evidence type="ECO:0000313" key="2">
    <source>
        <dbReference type="Proteomes" id="UP000095380"/>
    </source>
</evidence>
<proteinExistence type="predicted"/>
<name>A0A174FAY1_9FIRM</name>